<feature type="transmembrane region" description="Helical" evidence="1">
    <location>
        <begin position="56"/>
        <end position="75"/>
    </location>
</feature>
<proteinExistence type="predicted"/>
<evidence type="ECO:0000313" key="3">
    <source>
        <dbReference type="Proteomes" id="UP001558632"/>
    </source>
</evidence>
<accession>A0ABR3KJW5</accession>
<keyword evidence="1" id="KW-1133">Transmembrane helix</keyword>
<keyword evidence="3" id="KW-1185">Reference proteome</keyword>
<dbReference type="EMBL" id="JBEUSY010000340">
    <property type="protein sequence ID" value="KAL1237574.1"/>
    <property type="molecule type" value="Genomic_DNA"/>
</dbReference>
<feature type="transmembrane region" description="Helical" evidence="1">
    <location>
        <begin position="87"/>
        <end position="109"/>
    </location>
</feature>
<protein>
    <recommendedName>
        <fullName evidence="4">G-protein coupled receptors family 1 profile domain-containing protein</fullName>
    </recommendedName>
</protein>
<feature type="transmembrane region" description="Helical" evidence="1">
    <location>
        <begin position="215"/>
        <end position="233"/>
    </location>
</feature>
<reference evidence="2 3" key="1">
    <citation type="submission" date="2024-07" db="EMBL/GenBank/DDBJ databases">
        <title>Enhanced genomic and transcriptomic resources for Trichinella pseudospiralis and T. spiralis underpin the discovery of pronounced molecular differences between stages and species.</title>
        <authorList>
            <person name="Pasi K.K."/>
            <person name="La Rosa G."/>
            <person name="Gomez-Morales M.A."/>
            <person name="Tosini F."/>
            <person name="Sumanam S."/>
            <person name="Young N.D."/>
            <person name="Chang B.C."/>
            <person name="Robin G.B."/>
        </authorList>
    </citation>
    <scope>NUCLEOTIDE SEQUENCE [LARGE SCALE GENOMIC DNA]</scope>
    <source>
        <strain evidence="2">ISS534</strain>
    </source>
</reference>
<feature type="transmembrane region" description="Helical" evidence="1">
    <location>
        <begin position="133"/>
        <end position="157"/>
    </location>
</feature>
<feature type="transmembrane region" description="Helical" evidence="1">
    <location>
        <begin position="178"/>
        <end position="203"/>
    </location>
</feature>
<evidence type="ECO:0008006" key="4">
    <source>
        <dbReference type="Google" id="ProtNLM"/>
    </source>
</evidence>
<gene>
    <name evidence="2" type="ORF">TSPI_01661</name>
</gene>
<name>A0ABR3KJW5_TRISP</name>
<organism evidence="2 3">
    <name type="scientific">Trichinella spiralis</name>
    <name type="common">Trichina worm</name>
    <dbReference type="NCBI Taxonomy" id="6334"/>
    <lineage>
        <taxon>Eukaryota</taxon>
        <taxon>Metazoa</taxon>
        <taxon>Ecdysozoa</taxon>
        <taxon>Nematoda</taxon>
        <taxon>Enoplea</taxon>
        <taxon>Dorylaimia</taxon>
        <taxon>Trichinellida</taxon>
        <taxon>Trichinellidae</taxon>
        <taxon>Trichinella</taxon>
    </lineage>
</organism>
<keyword evidence="1" id="KW-0472">Membrane</keyword>
<dbReference type="Proteomes" id="UP001558632">
    <property type="component" value="Unassembled WGS sequence"/>
</dbReference>
<evidence type="ECO:0000256" key="1">
    <source>
        <dbReference type="SAM" id="Phobius"/>
    </source>
</evidence>
<evidence type="ECO:0000313" key="2">
    <source>
        <dbReference type="EMBL" id="KAL1237574.1"/>
    </source>
</evidence>
<sequence>MEKLIALFSFGSAVTTLGYAASYSGRLHTSCFQTTIYASECIFKTIHITCYSMGEWLITFSMFLMATDSLTTVAFMNSKFRVKETNINLIISFALFLSIFNIIICWIWTCYFGNVQVSACCYHEDVVPGNYYLFHYMIVCIFGYISMFMFITAGIGFRRLRVNSSSIRQIQMRREGIVLKKALISIAFNFVVQTLPCTAAVIMFSLKSSTGLLQYPWLFCIGSYAVYAMFWIFRDHTLHRFFFANKLVPRSDKTLSNIS</sequence>
<keyword evidence="1" id="KW-0812">Transmembrane</keyword>
<comment type="caution">
    <text evidence="2">The sequence shown here is derived from an EMBL/GenBank/DDBJ whole genome shotgun (WGS) entry which is preliminary data.</text>
</comment>